<accession>A0ABT4I5R1</accession>
<dbReference type="EMBL" id="JAPTMY010000005">
    <property type="protein sequence ID" value="MCZ0857081.1"/>
    <property type="molecule type" value="Genomic_DNA"/>
</dbReference>
<evidence type="ECO:0000313" key="3">
    <source>
        <dbReference type="Proteomes" id="UP001072034"/>
    </source>
</evidence>
<keyword evidence="3" id="KW-1185">Reference proteome</keyword>
<dbReference type="Gene3D" id="3.90.25.10">
    <property type="entry name" value="UDP-galactose 4-epimerase, domain 1"/>
    <property type="match status" value="1"/>
</dbReference>
<dbReference type="InterPro" id="IPR052718">
    <property type="entry name" value="NmrA-type_oxidoreductase"/>
</dbReference>
<dbReference type="PANTHER" id="PTHR47129:SF1">
    <property type="entry name" value="NMRA-LIKE DOMAIN-CONTAINING PROTEIN"/>
    <property type="match status" value="1"/>
</dbReference>
<evidence type="ECO:0000313" key="2">
    <source>
        <dbReference type="EMBL" id="MCZ0857081.1"/>
    </source>
</evidence>
<name>A0ABT4I5R1_9ACTO</name>
<evidence type="ECO:0000259" key="1">
    <source>
        <dbReference type="Pfam" id="PF13460"/>
    </source>
</evidence>
<dbReference type="InterPro" id="IPR016040">
    <property type="entry name" value="NAD(P)-bd_dom"/>
</dbReference>
<dbReference type="RefSeq" id="WP_268916740.1">
    <property type="nucleotide sequence ID" value="NZ_JAPTMY010000005.1"/>
</dbReference>
<gene>
    <name evidence="2" type="ORF">OHJ16_03335</name>
</gene>
<comment type="caution">
    <text evidence="2">The sequence shown here is derived from an EMBL/GenBank/DDBJ whole genome shotgun (WGS) entry which is preliminary data.</text>
</comment>
<protein>
    <submittedName>
        <fullName evidence="2">NAD(P)H-binding protein</fullName>
    </submittedName>
</protein>
<dbReference type="PANTHER" id="PTHR47129">
    <property type="entry name" value="QUINONE OXIDOREDUCTASE 2"/>
    <property type="match status" value="1"/>
</dbReference>
<proteinExistence type="predicted"/>
<dbReference type="Gene3D" id="3.40.50.720">
    <property type="entry name" value="NAD(P)-binding Rossmann-like Domain"/>
    <property type="match status" value="1"/>
</dbReference>
<dbReference type="SUPFAM" id="SSF51735">
    <property type="entry name" value="NAD(P)-binding Rossmann-fold domains"/>
    <property type="match status" value="1"/>
</dbReference>
<feature type="domain" description="NAD(P)-binding" evidence="1">
    <location>
        <begin position="20"/>
        <end position="189"/>
    </location>
</feature>
<organism evidence="2 3">
    <name type="scientific">Actinomyces israelii</name>
    <dbReference type="NCBI Taxonomy" id="1659"/>
    <lineage>
        <taxon>Bacteria</taxon>
        <taxon>Bacillati</taxon>
        <taxon>Actinomycetota</taxon>
        <taxon>Actinomycetes</taxon>
        <taxon>Actinomycetales</taxon>
        <taxon>Actinomycetaceae</taxon>
        <taxon>Actinomyces</taxon>
    </lineage>
</organism>
<reference evidence="2" key="1">
    <citation type="submission" date="2022-10" db="EMBL/GenBank/DDBJ databases">
        <title>Genome sequence of Actinomyces israelii ATCC 10048.</title>
        <authorList>
            <person name="Watt R.M."/>
            <person name="Tong W.M."/>
        </authorList>
    </citation>
    <scope>NUCLEOTIDE SEQUENCE</scope>
    <source>
        <strain evidence="2">ATCC 10048</strain>
    </source>
</reference>
<dbReference type="InterPro" id="IPR036291">
    <property type="entry name" value="NAD(P)-bd_dom_sf"/>
</dbReference>
<dbReference type="Pfam" id="PF13460">
    <property type="entry name" value="NAD_binding_10"/>
    <property type="match status" value="1"/>
</dbReference>
<dbReference type="Proteomes" id="UP001072034">
    <property type="component" value="Unassembled WGS sequence"/>
</dbReference>
<sequence length="293" mass="30360">MSPHQHDPSSTSSPLVAVTGATGRIGGAVAAQLRAGGLAPRLVVRDASRAPGWADDVAVASYGDRRAATAALTGVDILLMVSASESADRLTQHRTFIDAAAAAGVRHIVYTSFLGAARDAVFTLARTHWATEEHLRASGAGLTVLRDSFYADFLPDLAVDGVIAGPAGTGRVGAVARADVARAAAAVIGDLAAGDRRHDGAVYELTGPEALTLAEAAAVIARATGRPTVYREQTLEEAYASRSVYGAPDWEVDAWVSAYTAIASGALDRVTDGVERLTGRRPLSLAQLLADHR</sequence>